<gene>
    <name evidence="1" type="ORF">STAS_02341</name>
</gene>
<organism evidence="1 2">
    <name type="scientific">Striga asiatica</name>
    <name type="common">Asiatic witchweed</name>
    <name type="synonym">Buchnera asiatica</name>
    <dbReference type="NCBI Taxonomy" id="4170"/>
    <lineage>
        <taxon>Eukaryota</taxon>
        <taxon>Viridiplantae</taxon>
        <taxon>Streptophyta</taxon>
        <taxon>Embryophyta</taxon>
        <taxon>Tracheophyta</taxon>
        <taxon>Spermatophyta</taxon>
        <taxon>Magnoliopsida</taxon>
        <taxon>eudicotyledons</taxon>
        <taxon>Gunneridae</taxon>
        <taxon>Pentapetalae</taxon>
        <taxon>asterids</taxon>
        <taxon>lamiids</taxon>
        <taxon>Lamiales</taxon>
        <taxon>Orobanchaceae</taxon>
        <taxon>Buchnereae</taxon>
        <taxon>Striga</taxon>
    </lineage>
</organism>
<accession>A0A5A7P1I9</accession>
<evidence type="ECO:0000313" key="2">
    <source>
        <dbReference type="Proteomes" id="UP000325081"/>
    </source>
</evidence>
<dbReference type="EMBL" id="BKCP01001114">
    <property type="protein sequence ID" value="GER26676.1"/>
    <property type="molecule type" value="Genomic_DNA"/>
</dbReference>
<dbReference type="Proteomes" id="UP000325081">
    <property type="component" value="Unassembled WGS sequence"/>
</dbReference>
<comment type="caution">
    <text evidence="1">The sequence shown here is derived from an EMBL/GenBank/DDBJ whole genome shotgun (WGS) entry which is preliminary data.</text>
</comment>
<proteinExistence type="predicted"/>
<reference evidence="2" key="1">
    <citation type="journal article" date="2019" name="Curr. Biol.">
        <title>Genome Sequence of Striga asiatica Provides Insight into the Evolution of Plant Parasitism.</title>
        <authorList>
            <person name="Yoshida S."/>
            <person name="Kim S."/>
            <person name="Wafula E.K."/>
            <person name="Tanskanen J."/>
            <person name="Kim Y.M."/>
            <person name="Honaas L."/>
            <person name="Yang Z."/>
            <person name="Spallek T."/>
            <person name="Conn C.E."/>
            <person name="Ichihashi Y."/>
            <person name="Cheong K."/>
            <person name="Cui S."/>
            <person name="Der J.P."/>
            <person name="Gundlach H."/>
            <person name="Jiao Y."/>
            <person name="Hori C."/>
            <person name="Ishida J.K."/>
            <person name="Kasahara H."/>
            <person name="Kiba T."/>
            <person name="Kim M.S."/>
            <person name="Koo N."/>
            <person name="Laohavisit A."/>
            <person name="Lee Y.H."/>
            <person name="Lumba S."/>
            <person name="McCourt P."/>
            <person name="Mortimer J.C."/>
            <person name="Mutuku J.M."/>
            <person name="Nomura T."/>
            <person name="Sasaki-Sekimoto Y."/>
            <person name="Seto Y."/>
            <person name="Wang Y."/>
            <person name="Wakatake T."/>
            <person name="Sakakibara H."/>
            <person name="Demura T."/>
            <person name="Yamaguchi S."/>
            <person name="Yoneyama K."/>
            <person name="Manabe R.I."/>
            <person name="Nelson D.C."/>
            <person name="Schulman A.H."/>
            <person name="Timko M.P."/>
            <person name="dePamphilis C.W."/>
            <person name="Choi D."/>
            <person name="Shirasu K."/>
        </authorList>
    </citation>
    <scope>NUCLEOTIDE SEQUENCE [LARGE SCALE GENOMIC DNA]</scope>
    <source>
        <strain evidence="2">cv. UVA1</strain>
    </source>
</reference>
<evidence type="ECO:0000313" key="1">
    <source>
        <dbReference type="EMBL" id="GER26676.1"/>
    </source>
</evidence>
<sequence length="190" mass="21399">MWVLVRASVLLVERWESRVLERVCGGARIMMMMMIKAFCWARRMELCSLVMAAAIGTLCSRVAFTGNKQLGFGFESARLSPYMNTQVDMNHNRILLAFEKEKRKSKRISLTGAGGSFLSTALRIPKKIARSSSTSLITIPRSLASQHIPKFPITLTIQVLQEVVKIMLKVYKSTDRKCSCGKRENCQSCD</sequence>
<keyword evidence="2" id="KW-1185">Reference proteome</keyword>
<name>A0A5A7P1I9_STRAF</name>
<protein>
    <submittedName>
        <fullName evidence="1">Phosphate-specific transport system accessory protein PhoU homolog</fullName>
    </submittedName>
</protein>
<dbReference type="AlphaFoldDB" id="A0A5A7P1I9"/>